<name>A0AAV7W4B7_PLEWA</name>
<evidence type="ECO:0000313" key="2">
    <source>
        <dbReference type="EMBL" id="KAJ1208717.1"/>
    </source>
</evidence>
<reference evidence="2" key="1">
    <citation type="journal article" date="2022" name="bioRxiv">
        <title>Sequencing and chromosome-scale assembly of the giantPleurodeles waltlgenome.</title>
        <authorList>
            <person name="Brown T."/>
            <person name="Elewa A."/>
            <person name="Iarovenko S."/>
            <person name="Subramanian E."/>
            <person name="Araus A.J."/>
            <person name="Petzold A."/>
            <person name="Susuki M."/>
            <person name="Suzuki K.-i.T."/>
            <person name="Hayashi T."/>
            <person name="Toyoda A."/>
            <person name="Oliveira C."/>
            <person name="Osipova E."/>
            <person name="Leigh N.D."/>
            <person name="Simon A."/>
            <person name="Yun M.H."/>
        </authorList>
    </citation>
    <scope>NUCLEOTIDE SEQUENCE</scope>
    <source>
        <strain evidence="2">20211129_DDA</strain>
        <tissue evidence="2">Liver</tissue>
    </source>
</reference>
<proteinExistence type="predicted"/>
<gene>
    <name evidence="2" type="ORF">NDU88_004100</name>
</gene>
<feature type="region of interest" description="Disordered" evidence="1">
    <location>
        <begin position="1"/>
        <end position="85"/>
    </location>
</feature>
<keyword evidence="3" id="KW-1185">Reference proteome</keyword>
<sequence length="85" mass="8997">MREQDGKGEEERRGMARMGVTGGAEPGELGSSLSAGLRNTEGDMEEDGETDDKGAGKPRDNAQRRHVPGGAWLSQAGITTNAWNP</sequence>
<dbReference type="AlphaFoldDB" id="A0AAV7W4B7"/>
<evidence type="ECO:0000313" key="3">
    <source>
        <dbReference type="Proteomes" id="UP001066276"/>
    </source>
</evidence>
<feature type="compositionally biased region" description="Basic and acidic residues" evidence="1">
    <location>
        <begin position="51"/>
        <end position="63"/>
    </location>
</feature>
<dbReference type="Proteomes" id="UP001066276">
    <property type="component" value="Chromosome 1_2"/>
</dbReference>
<accession>A0AAV7W4B7</accession>
<feature type="compositionally biased region" description="Basic and acidic residues" evidence="1">
    <location>
        <begin position="1"/>
        <end position="14"/>
    </location>
</feature>
<dbReference type="EMBL" id="JANPWB010000002">
    <property type="protein sequence ID" value="KAJ1208717.1"/>
    <property type="molecule type" value="Genomic_DNA"/>
</dbReference>
<comment type="caution">
    <text evidence="2">The sequence shown here is derived from an EMBL/GenBank/DDBJ whole genome shotgun (WGS) entry which is preliminary data.</text>
</comment>
<evidence type="ECO:0000256" key="1">
    <source>
        <dbReference type="SAM" id="MobiDB-lite"/>
    </source>
</evidence>
<feature type="compositionally biased region" description="Polar residues" evidence="1">
    <location>
        <begin position="76"/>
        <end position="85"/>
    </location>
</feature>
<organism evidence="2 3">
    <name type="scientific">Pleurodeles waltl</name>
    <name type="common">Iberian ribbed newt</name>
    <dbReference type="NCBI Taxonomy" id="8319"/>
    <lineage>
        <taxon>Eukaryota</taxon>
        <taxon>Metazoa</taxon>
        <taxon>Chordata</taxon>
        <taxon>Craniata</taxon>
        <taxon>Vertebrata</taxon>
        <taxon>Euteleostomi</taxon>
        <taxon>Amphibia</taxon>
        <taxon>Batrachia</taxon>
        <taxon>Caudata</taxon>
        <taxon>Salamandroidea</taxon>
        <taxon>Salamandridae</taxon>
        <taxon>Pleurodelinae</taxon>
        <taxon>Pleurodeles</taxon>
    </lineage>
</organism>
<protein>
    <submittedName>
        <fullName evidence="2">Uncharacterized protein</fullName>
    </submittedName>
</protein>